<evidence type="ECO:0000313" key="1">
    <source>
        <dbReference type="EMBL" id="KAJ0034778.1"/>
    </source>
</evidence>
<keyword evidence="2" id="KW-1185">Reference proteome</keyword>
<dbReference type="EMBL" id="CM047742">
    <property type="protein sequence ID" value="KAJ0034778.1"/>
    <property type="molecule type" value="Genomic_DNA"/>
</dbReference>
<dbReference type="Proteomes" id="UP001163603">
    <property type="component" value="Chromosome 7"/>
</dbReference>
<accession>A0ACC0YD90</accession>
<reference evidence="2" key="1">
    <citation type="journal article" date="2023" name="G3 (Bethesda)">
        <title>Genome assembly and association tests identify interacting loci associated with vigor, precocity, and sex in interspecific pistachio rootstocks.</title>
        <authorList>
            <person name="Palmer W."/>
            <person name="Jacygrad E."/>
            <person name="Sagayaradj S."/>
            <person name="Cavanaugh K."/>
            <person name="Han R."/>
            <person name="Bertier L."/>
            <person name="Beede B."/>
            <person name="Kafkas S."/>
            <person name="Golino D."/>
            <person name="Preece J."/>
            <person name="Michelmore R."/>
        </authorList>
    </citation>
    <scope>NUCLEOTIDE SEQUENCE [LARGE SCALE GENOMIC DNA]</scope>
</reference>
<gene>
    <name evidence="1" type="ORF">Pint_24725</name>
</gene>
<name>A0ACC0YD90_9ROSI</name>
<proteinExistence type="predicted"/>
<comment type="caution">
    <text evidence="1">The sequence shown here is derived from an EMBL/GenBank/DDBJ whole genome shotgun (WGS) entry which is preliminary data.</text>
</comment>
<evidence type="ECO:0000313" key="2">
    <source>
        <dbReference type="Proteomes" id="UP001163603"/>
    </source>
</evidence>
<organism evidence="1 2">
    <name type="scientific">Pistacia integerrima</name>
    <dbReference type="NCBI Taxonomy" id="434235"/>
    <lineage>
        <taxon>Eukaryota</taxon>
        <taxon>Viridiplantae</taxon>
        <taxon>Streptophyta</taxon>
        <taxon>Embryophyta</taxon>
        <taxon>Tracheophyta</taxon>
        <taxon>Spermatophyta</taxon>
        <taxon>Magnoliopsida</taxon>
        <taxon>eudicotyledons</taxon>
        <taxon>Gunneridae</taxon>
        <taxon>Pentapetalae</taxon>
        <taxon>rosids</taxon>
        <taxon>malvids</taxon>
        <taxon>Sapindales</taxon>
        <taxon>Anacardiaceae</taxon>
        <taxon>Pistacia</taxon>
    </lineage>
</organism>
<sequence length="87" mass="10237">MKTLFKSQELWDVVEQGITIDRASSDEEQRLNKKRDFNALFFIQQAVHESIFFKNSEEIHKRCLDDFANGVQRLLESNHDETSIFSS</sequence>
<protein>
    <submittedName>
        <fullName evidence="1">Uncharacterized protein</fullName>
    </submittedName>
</protein>